<organism evidence="2">
    <name type="scientific">Arundo donax</name>
    <name type="common">Giant reed</name>
    <name type="synonym">Donax arundinaceus</name>
    <dbReference type="NCBI Taxonomy" id="35708"/>
    <lineage>
        <taxon>Eukaryota</taxon>
        <taxon>Viridiplantae</taxon>
        <taxon>Streptophyta</taxon>
        <taxon>Embryophyta</taxon>
        <taxon>Tracheophyta</taxon>
        <taxon>Spermatophyta</taxon>
        <taxon>Magnoliopsida</taxon>
        <taxon>Liliopsida</taxon>
        <taxon>Poales</taxon>
        <taxon>Poaceae</taxon>
        <taxon>PACMAD clade</taxon>
        <taxon>Arundinoideae</taxon>
        <taxon>Arundineae</taxon>
        <taxon>Arundo</taxon>
    </lineage>
</organism>
<evidence type="ECO:0000256" key="1">
    <source>
        <dbReference type="SAM" id="MobiDB-lite"/>
    </source>
</evidence>
<accession>A0A0A9DRD2</accession>
<sequence length="99" mass="11250">MSCFGWIGEPVNTTMFLHLIIFSQTVEHDTKGSSDATETDTKEASHDPKGEEESVHMEEAEKKRDKRWGKTYPSALGCVSKARLDTREPSRLDKCEYIL</sequence>
<name>A0A0A9DRD2_ARUDO</name>
<reference evidence="2" key="2">
    <citation type="journal article" date="2015" name="Data Brief">
        <title>Shoot transcriptome of the giant reed, Arundo donax.</title>
        <authorList>
            <person name="Barrero R.A."/>
            <person name="Guerrero F.D."/>
            <person name="Moolhuijzen P."/>
            <person name="Goolsby J.A."/>
            <person name="Tidwell J."/>
            <person name="Bellgard S.E."/>
            <person name="Bellgard M.I."/>
        </authorList>
    </citation>
    <scope>NUCLEOTIDE SEQUENCE</scope>
    <source>
        <tissue evidence="2">Shoot tissue taken approximately 20 cm above the soil surface</tissue>
    </source>
</reference>
<feature type="region of interest" description="Disordered" evidence="1">
    <location>
        <begin position="28"/>
        <end position="68"/>
    </location>
</feature>
<reference evidence="2" key="1">
    <citation type="submission" date="2014-09" db="EMBL/GenBank/DDBJ databases">
        <authorList>
            <person name="Magalhaes I.L.F."/>
            <person name="Oliveira U."/>
            <person name="Santos F.R."/>
            <person name="Vidigal T.H.D.A."/>
            <person name="Brescovit A.D."/>
            <person name="Santos A.J."/>
        </authorList>
    </citation>
    <scope>NUCLEOTIDE SEQUENCE</scope>
    <source>
        <tissue evidence="2">Shoot tissue taken approximately 20 cm above the soil surface</tissue>
    </source>
</reference>
<feature type="compositionally biased region" description="Basic and acidic residues" evidence="1">
    <location>
        <begin position="39"/>
        <end position="63"/>
    </location>
</feature>
<dbReference type="EMBL" id="GBRH01209680">
    <property type="protein sequence ID" value="JAD88215.1"/>
    <property type="molecule type" value="Transcribed_RNA"/>
</dbReference>
<protein>
    <submittedName>
        <fullName evidence="2">Uncharacterized protein</fullName>
    </submittedName>
</protein>
<dbReference type="AlphaFoldDB" id="A0A0A9DRD2"/>
<proteinExistence type="predicted"/>
<evidence type="ECO:0000313" key="2">
    <source>
        <dbReference type="EMBL" id="JAD88215.1"/>
    </source>
</evidence>